<evidence type="ECO:0000313" key="3">
    <source>
        <dbReference type="Proteomes" id="UP001258017"/>
    </source>
</evidence>
<name>A0AAD9RS04_9HYME</name>
<feature type="region of interest" description="Disordered" evidence="1">
    <location>
        <begin position="190"/>
        <end position="223"/>
    </location>
</feature>
<dbReference type="AlphaFoldDB" id="A0AAD9RS04"/>
<protein>
    <submittedName>
        <fullName evidence="2">Uncharacterized protein</fullName>
    </submittedName>
</protein>
<comment type="caution">
    <text evidence="2">The sequence shown here is derived from an EMBL/GenBank/DDBJ whole genome shotgun (WGS) entry which is preliminary data.</text>
</comment>
<accession>A0AAD9RS04</accession>
<gene>
    <name evidence="2" type="ORF">KPH14_007118</name>
</gene>
<dbReference type="Proteomes" id="UP001258017">
    <property type="component" value="Unassembled WGS sequence"/>
</dbReference>
<feature type="region of interest" description="Disordered" evidence="1">
    <location>
        <begin position="57"/>
        <end position="77"/>
    </location>
</feature>
<dbReference type="EMBL" id="JAIFRP010000026">
    <property type="protein sequence ID" value="KAK2584805.1"/>
    <property type="molecule type" value="Genomic_DNA"/>
</dbReference>
<keyword evidence="3" id="KW-1185">Reference proteome</keyword>
<evidence type="ECO:0000256" key="1">
    <source>
        <dbReference type="SAM" id="MobiDB-lite"/>
    </source>
</evidence>
<feature type="compositionally biased region" description="Polar residues" evidence="1">
    <location>
        <begin position="198"/>
        <end position="212"/>
    </location>
</feature>
<reference evidence="2" key="2">
    <citation type="journal article" date="2023" name="Commun. Biol.">
        <title>Intrasexual cuticular hydrocarbon dimorphism in a wasp sheds light on hydrocarbon biosynthesis genes in Hymenoptera.</title>
        <authorList>
            <person name="Moris V.C."/>
            <person name="Podsiadlowski L."/>
            <person name="Martin S."/>
            <person name="Oeyen J.P."/>
            <person name="Donath A."/>
            <person name="Petersen M."/>
            <person name="Wilbrandt J."/>
            <person name="Misof B."/>
            <person name="Liedtke D."/>
            <person name="Thamm M."/>
            <person name="Scheiner R."/>
            <person name="Schmitt T."/>
            <person name="Niehuis O."/>
        </authorList>
    </citation>
    <scope>NUCLEOTIDE SEQUENCE</scope>
    <source>
        <strain evidence="2">GBR_01_08_01A</strain>
    </source>
</reference>
<proteinExistence type="predicted"/>
<evidence type="ECO:0000313" key="2">
    <source>
        <dbReference type="EMBL" id="KAK2584805.1"/>
    </source>
</evidence>
<organism evidence="2 3">
    <name type="scientific">Odynerus spinipes</name>
    <dbReference type="NCBI Taxonomy" id="1348599"/>
    <lineage>
        <taxon>Eukaryota</taxon>
        <taxon>Metazoa</taxon>
        <taxon>Ecdysozoa</taxon>
        <taxon>Arthropoda</taxon>
        <taxon>Hexapoda</taxon>
        <taxon>Insecta</taxon>
        <taxon>Pterygota</taxon>
        <taxon>Neoptera</taxon>
        <taxon>Endopterygota</taxon>
        <taxon>Hymenoptera</taxon>
        <taxon>Apocrita</taxon>
        <taxon>Aculeata</taxon>
        <taxon>Vespoidea</taxon>
        <taxon>Vespidae</taxon>
        <taxon>Eumeninae</taxon>
        <taxon>Odynerus</taxon>
    </lineage>
</organism>
<reference evidence="2" key="1">
    <citation type="submission" date="2021-08" db="EMBL/GenBank/DDBJ databases">
        <authorList>
            <person name="Misof B."/>
            <person name="Oliver O."/>
            <person name="Podsiadlowski L."/>
            <person name="Donath A."/>
            <person name="Peters R."/>
            <person name="Mayer C."/>
            <person name="Rust J."/>
            <person name="Gunkel S."/>
            <person name="Lesny P."/>
            <person name="Martin S."/>
            <person name="Oeyen J.P."/>
            <person name="Petersen M."/>
            <person name="Panagiotis P."/>
            <person name="Wilbrandt J."/>
            <person name="Tanja T."/>
        </authorList>
    </citation>
    <scope>NUCLEOTIDE SEQUENCE</scope>
    <source>
        <strain evidence="2">GBR_01_08_01A</strain>
        <tissue evidence="2">Thorax + abdomen</tissue>
    </source>
</reference>
<sequence length="378" mass="43069">MARVGLLTNHQNHESLYKNVGAIRTSRFDENIPSKQSKEDNFQSTYFRPRFSKVSSKNRSLINDNQTSSGFSYDSTENKSDSVSNVLRWLESLPPSFVADNLEGKASYQKLDEKSPNMYKCNEKKNKSLVCSLQNRSAAGTPFEGKGKMPLERNRRVDFVDGSNSRRISCPPRKPPPKCCMKSFIPQLPQKCGKSDSRSMNTKSQHSLLNNDQRQRLGILKNASRRSILSTRERKTVQTKIASNRRLLHSIQEIINTVNGDDRSEPIEGINKNRKMRQGDGRIISVTSNVRITESSIKKPIFKNPEIEKSLDNAMRSTLKRYIHSNTWDNFKENNINGEPPLKKGKRALPSLAPVNSLHIDLGQNWNTHPVFSSLRFF</sequence>